<gene>
    <name evidence="1" type="ORF">HMPREF9450_02091</name>
</gene>
<dbReference type="Proteomes" id="UP000006008">
    <property type="component" value="Unassembled WGS sequence"/>
</dbReference>
<comment type="caution">
    <text evidence="1">The sequence shown here is derived from an EMBL/GenBank/DDBJ whole genome shotgun (WGS) entry which is preliminary data.</text>
</comment>
<reference evidence="1 2" key="1">
    <citation type="submission" date="2011-08" db="EMBL/GenBank/DDBJ databases">
        <title>The Genome Sequence of Alistipes indistinctus YIT 12060.</title>
        <authorList>
            <consortium name="The Broad Institute Genome Sequencing Platform"/>
            <person name="Earl A."/>
            <person name="Ward D."/>
            <person name="Feldgarden M."/>
            <person name="Gevers D."/>
            <person name="Morotomi M."/>
            <person name="Young S.K."/>
            <person name="Zeng Q."/>
            <person name="Gargeya S."/>
            <person name="Fitzgerald M."/>
            <person name="Haas B."/>
            <person name="Abouelleil A."/>
            <person name="Alvarado L."/>
            <person name="Arachchi H.M."/>
            <person name="Berlin A."/>
            <person name="Brown A."/>
            <person name="Chapman S.B."/>
            <person name="Chen Z."/>
            <person name="Dunbar C."/>
            <person name="Freedman E."/>
            <person name="Gearin G."/>
            <person name="Gellesch M."/>
            <person name="Goldberg J."/>
            <person name="Griggs A."/>
            <person name="Gujja S."/>
            <person name="Heiman D."/>
            <person name="Howarth C."/>
            <person name="Larson L."/>
            <person name="Lui A."/>
            <person name="MacDonald P.J.P."/>
            <person name="Montmayeur A."/>
            <person name="Murphy C."/>
            <person name="Neiman D."/>
            <person name="Pearson M."/>
            <person name="Priest M."/>
            <person name="Roberts A."/>
            <person name="Saif S."/>
            <person name="Shea T."/>
            <person name="Shenoy N."/>
            <person name="Sisk P."/>
            <person name="Stolte C."/>
            <person name="Sykes S."/>
            <person name="Wortman J."/>
            <person name="Nusbaum C."/>
            <person name="Birren B."/>
        </authorList>
    </citation>
    <scope>NUCLEOTIDE SEQUENCE [LARGE SCALE GENOMIC DNA]</scope>
    <source>
        <strain evidence="1 2">YIT 12060</strain>
    </source>
</reference>
<sequence length="48" mass="5503">MMKCVAHIFTMSIVCIKRTYDVQLALLQSKVQTGVNFTNVNRNNETEI</sequence>
<dbReference type="AlphaFoldDB" id="G5H905"/>
<dbReference type="EMBL" id="ADLD01000013">
    <property type="protein sequence ID" value="EHB92042.1"/>
    <property type="molecule type" value="Genomic_DNA"/>
</dbReference>
<organism evidence="1 2">
    <name type="scientific">Alistipes indistinctus YIT 12060</name>
    <dbReference type="NCBI Taxonomy" id="742725"/>
    <lineage>
        <taxon>Bacteria</taxon>
        <taxon>Pseudomonadati</taxon>
        <taxon>Bacteroidota</taxon>
        <taxon>Bacteroidia</taxon>
        <taxon>Bacteroidales</taxon>
        <taxon>Rikenellaceae</taxon>
        <taxon>Alistipes</taxon>
    </lineage>
</organism>
<proteinExistence type="predicted"/>
<name>G5H905_9BACT</name>
<dbReference type="STRING" id="742725.HMPREF9450_02091"/>
<protein>
    <submittedName>
        <fullName evidence="1">Uncharacterized protein</fullName>
    </submittedName>
</protein>
<evidence type="ECO:0000313" key="1">
    <source>
        <dbReference type="EMBL" id="EHB92042.1"/>
    </source>
</evidence>
<evidence type="ECO:0000313" key="2">
    <source>
        <dbReference type="Proteomes" id="UP000006008"/>
    </source>
</evidence>
<accession>G5H905</accession>
<dbReference type="HOGENOM" id="CLU_3148687_0_0_10"/>
<keyword evidence="2" id="KW-1185">Reference proteome</keyword>